<dbReference type="InterPro" id="IPR015791">
    <property type="entry name" value="Antimic/Inh_G_crystallin-like"/>
</dbReference>
<evidence type="ECO:0000313" key="3">
    <source>
        <dbReference type="EMBL" id="MBB6349869.1"/>
    </source>
</evidence>
<proteinExistence type="predicted"/>
<feature type="signal peptide" evidence="1">
    <location>
        <begin position="1"/>
        <end position="27"/>
    </location>
</feature>
<dbReference type="InterPro" id="IPR015161">
    <property type="entry name" value="Sklp_toxin_b/g_crystallin"/>
</dbReference>
<dbReference type="Pfam" id="PF09076">
    <property type="entry name" value="Crystall_2"/>
    <property type="match status" value="1"/>
</dbReference>
<evidence type="ECO:0000259" key="2">
    <source>
        <dbReference type="Pfam" id="PF09076"/>
    </source>
</evidence>
<keyword evidence="1" id="KW-0732">Signal</keyword>
<keyword evidence="4" id="KW-1185">Reference proteome</keyword>
<protein>
    <recommendedName>
        <fullName evidence="2">Streptomyces killer toxin-like beta/gamma crystallin domain-containing protein</fullName>
    </recommendedName>
</protein>
<reference evidence="3 4" key="1">
    <citation type="submission" date="2020-08" db="EMBL/GenBank/DDBJ databases">
        <title>Sequencing the genomes of 1000 actinobacteria strains.</title>
        <authorList>
            <person name="Klenk H.-P."/>
        </authorList>
    </citation>
    <scope>NUCLEOTIDE SEQUENCE [LARGE SCALE GENOMIC DNA]</scope>
    <source>
        <strain evidence="3 4">DSM 45913</strain>
    </source>
</reference>
<name>A0A7X0C7C2_9ACTN</name>
<dbReference type="InterPro" id="IPR011024">
    <property type="entry name" value="G_crystallin-like"/>
</dbReference>
<dbReference type="SUPFAM" id="SSF49695">
    <property type="entry name" value="gamma-Crystallin-like"/>
    <property type="match status" value="1"/>
</dbReference>
<dbReference type="Proteomes" id="UP000583800">
    <property type="component" value="Unassembled WGS sequence"/>
</dbReference>
<gene>
    <name evidence="3" type="ORF">FHU36_006414</name>
</gene>
<dbReference type="RefSeq" id="WP_185087374.1">
    <property type="nucleotide sequence ID" value="NZ_JACHJB010000002.1"/>
</dbReference>
<dbReference type="AlphaFoldDB" id="A0A7X0C7C2"/>
<comment type="caution">
    <text evidence="3">The sequence shown here is derived from an EMBL/GenBank/DDBJ whole genome shotgun (WGS) entry which is preliminary data.</text>
</comment>
<feature type="domain" description="Streptomyces killer toxin-like beta/gamma crystallin" evidence="2">
    <location>
        <begin position="44"/>
        <end position="79"/>
    </location>
</feature>
<accession>A0A7X0C7C2</accession>
<dbReference type="Gene3D" id="2.60.20.30">
    <property type="match status" value="1"/>
</dbReference>
<sequence length="112" mass="12349">MRKRSATLAAAAFALGFTGLTATPALAIDNVVCRDGAGFTEIHNEKRHCFANAGSADVYIADVYKINAGNNNITIIYGEYPNQNHNFKSIQINKWGEETFNPRIFVQDVIIK</sequence>
<dbReference type="EMBL" id="JACHJB010000002">
    <property type="protein sequence ID" value="MBB6349869.1"/>
    <property type="molecule type" value="Genomic_DNA"/>
</dbReference>
<evidence type="ECO:0000313" key="4">
    <source>
        <dbReference type="Proteomes" id="UP000583800"/>
    </source>
</evidence>
<organism evidence="3 4">
    <name type="scientific">Nonomuraea muscovyensis</name>
    <dbReference type="NCBI Taxonomy" id="1124761"/>
    <lineage>
        <taxon>Bacteria</taxon>
        <taxon>Bacillati</taxon>
        <taxon>Actinomycetota</taxon>
        <taxon>Actinomycetes</taxon>
        <taxon>Streptosporangiales</taxon>
        <taxon>Streptosporangiaceae</taxon>
        <taxon>Nonomuraea</taxon>
    </lineage>
</organism>
<evidence type="ECO:0000256" key="1">
    <source>
        <dbReference type="SAM" id="SignalP"/>
    </source>
</evidence>
<feature type="chain" id="PRO_5030669763" description="Streptomyces killer toxin-like beta/gamma crystallin domain-containing protein" evidence="1">
    <location>
        <begin position="28"/>
        <end position="112"/>
    </location>
</feature>